<dbReference type="PANTHER" id="PTHR24107">
    <property type="entry name" value="YNEIN REGULATORY COMPLEX SUBUNIT 5"/>
    <property type="match status" value="1"/>
</dbReference>
<dbReference type="InterPro" id="IPR052410">
    <property type="entry name" value="DRC5"/>
</dbReference>
<evidence type="ECO:0000313" key="4">
    <source>
        <dbReference type="EMBL" id="CAE7750988.1"/>
    </source>
</evidence>
<accession>A0A812XTX9</accession>
<dbReference type="SUPFAM" id="SSF52047">
    <property type="entry name" value="RNI-like"/>
    <property type="match status" value="2"/>
</dbReference>
<dbReference type="Gene3D" id="3.80.10.10">
    <property type="entry name" value="Ribonuclease Inhibitor"/>
    <property type="match status" value="2"/>
</dbReference>
<keyword evidence="2" id="KW-0963">Cytoplasm</keyword>
<name>A0A812XTX9_9DINO</name>
<evidence type="ECO:0000256" key="1">
    <source>
        <dbReference type="ARBA" id="ARBA00004245"/>
    </source>
</evidence>
<evidence type="ECO:0000256" key="3">
    <source>
        <dbReference type="ARBA" id="ARBA00023212"/>
    </source>
</evidence>
<dbReference type="Pfam" id="PF13516">
    <property type="entry name" value="LRR_6"/>
    <property type="match status" value="5"/>
</dbReference>
<keyword evidence="5" id="KW-1185">Reference proteome</keyword>
<organism evidence="4 5">
    <name type="scientific">Symbiodinium necroappetens</name>
    <dbReference type="NCBI Taxonomy" id="1628268"/>
    <lineage>
        <taxon>Eukaryota</taxon>
        <taxon>Sar</taxon>
        <taxon>Alveolata</taxon>
        <taxon>Dinophyceae</taxon>
        <taxon>Suessiales</taxon>
        <taxon>Symbiodiniaceae</taxon>
        <taxon>Symbiodinium</taxon>
    </lineage>
</organism>
<comment type="subcellular location">
    <subcellularLocation>
        <location evidence="1">Cytoplasm</location>
        <location evidence="1">Cytoskeleton</location>
    </subcellularLocation>
</comment>
<sequence>MHQTPLRHAQALQKLLRTKTLKDFRAAHNALEDAGAKVVAECLDSELCAIERLSLVANGIGTKGFEALASSQRNAAAQLHIAGNLTNLDWDDRVEAAARLSQCFRLMDVVVVVAYRDKSTAVDKAQEVRQALRDGHVEIFWKKREGRKELAAALQGQSRLQVLQIEEGKDVEAVVLEALEGHVALKSLVLVGGINGSLSEALGIALDGRSGLEELVLKNGFINPERMQALAPALKGLAALKVLDLASNKIGPDGAKALAESLTGMSLLERLHLQRNKIGSEGAEALVPALKGLAALKFLGLGDNGLGDDGAKALAPALKGLAALKDLYLSSNDLRDDGVKALAESLTGMSLLEQLVLYGNKIGSEGAQVSKALRSGKQLRRQALAPALKGLAALKVFDLDENDLGDDGVKARRGRTTSMSMRFLVVEVLSFSFSFIREGLDADDEEGGTLQQCHDTIIPIV</sequence>
<dbReference type="PANTHER" id="PTHR24107:SF2">
    <property type="entry name" value="NLR FAMILY CARD DOMAIN CONTAINING 3"/>
    <property type="match status" value="1"/>
</dbReference>
<dbReference type="SMART" id="SM00368">
    <property type="entry name" value="LRR_RI"/>
    <property type="match status" value="9"/>
</dbReference>
<protein>
    <submittedName>
        <fullName evidence="4">NLRC3 protein</fullName>
    </submittedName>
</protein>
<comment type="caution">
    <text evidence="4">The sequence shown here is derived from an EMBL/GenBank/DDBJ whole genome shotgun (WGS) entry which is preliminary data.</text>
</comment>
<dbReference type="Proteomes" id="UP000601435">
    <property type="component" value="Unassembled WGS sequence"/>
</dbReference>
<gene>
    <name evidence="4" type="primary">NLRC3</name>
    <name evidence="4" type="ORF">SNEC2469_LOCUS21771</name>
</gene>
<reference evidence="4" key="1">
    <citation type="submission" date="2021-02" db="EMBL/GenBank/DDBJ databases">
        <authorList>
            <person name="Dougan E. K."/>
            <person name="Rhodes N."/>
            <person name="Thang M."/>
            <person name="Chan C."/>
        </authorList>
    </citation>
    <scope>NUCLEOTIDE SEQUENCE</scope>
</reference>
<dbReference type="OrthoDB" id="440492at2759"/>
<evidence type="ECO:0000256" key="2">
    <source>
        <dbReference type="ARBA" id="ARBA00022490"/>
    </source>
</evidence>
<keyword evidence="3" id="KW-0206">Cytoskeleton</keyword>
<evidence type="ECO:0000313" key="5">
    <source>
        <dbReference type="Proteomes" id="UP000601435"/>
    </source>
</evidence>
<dbReference type="EMBL" id="CAJNJA010038830">
    <property type="protein sequence ID" value="CAE7750988.1"/>
    <property type="molecule type" value="Genomic_DNA"/>
</dbReference>
<proteinExistence type="predicted"/>
<dbReference type="InterPro" id="IPR001611">
    <property type="entry name" value="Leu-rich_rpt"/>
</dbReference>
<dbReference type="InterPro" id="IPR032675">
    <property type="entry name" value="LRR_dom_sf"/>
</dbReference>
<dbReference type="AlphaFoldDB" id="A0A812XTX9"/>
<dbReference type="GO" id="GO:0005856">
    <property type="term" value="C:cytoskeleton"/>
    <property type="evidence" value="ECO:0007669"/>
    <property type="project" value="UniProtKB-SubCell"/>
</dbReference>